<dbReference type="PANTHER" id="PTHR40279:SF3">
    <property type="entry name" value="4-AMINOBENZOATE SYNTHASE"/>
    <property type="match status" value="1"/>
</dbReference>
<gene>
    <name evidence="2" type="ORF">Edafosvirus18_14</name>
</gene>
<dbReference type="InterPro" id="IPR016084">
    <property type="entry name" value="Haem_Oase-like_multi-hlx"/>
</dbReference>
<dbReference type="SUPFAM" id="SSF48613">
    <property type="entry name" value="Heme oxygenase-like"/>
    <property type="match status" value="1"/>
</dbReference>
<accession>A0A3G4ZUJ4</accession>
<protein>
    <submittedName>
        <fullName evidence="2">Heme oxygenase</fullName>
    </submittedName>
</protein>
<sequence length="229" mass="26910">MEEMLKFAKSINKIDENKYFVFLKDNINRNNILENFMMSQVNFVDAVDEWSCILGLMVAKVPSVKERIVLIKNLYDEHGNGNIENSHVVTFNKFIKMLLEICNNRIELIHDDRINNEIINKFIHELHNVIGSNNWVYSIAVLAMIEYTYITVSKCIHEFVSNYTPSELIHHYSLHEIMDQTHSQELFSIVTDQYETKNNKKVIEDGILHGYKILYDLYDSLFVFFATTT</sequence>
<dbReference type="PANTHER" id="PTHR40279">
    <property type="entry name" value="PQQC-LIKE PROTEIN"/>
    <property type="match status" value="1"/>
</dbReference>
<dbReference type="InterPro" id="IPR039068">
    <property type="entry name" value="PqqC-like"/>
</dbReference>
<dbReference type="GO" id="GO:0016491">
    <property type="term" value="F:oxidoreductase activity"/>
    <property type="evidence" value="ECO:0007669"/>
    <property type="project" value="UniProtKB-KW"/>
</dbReference>
<dbReference type="EMBL" id="MK072083">
    <property type="protein sequence ID" value="AYV78565.1"/>
    <property type="molecule type" value="Genomic_DNA"/>
</dbReference>
<organism evidence="2">
    <name type="scientific">Edafosvirus sp</name>
    <dbReference type="NCBI Taxonomy" id="2487765"/>
    <lineage>
        <taxon>Viruses</taxon>
        <taxon>Varidnaviria</taxon>
        <taxon>Bamfordvirae</taxon>
        <taxon>Nucleocytoviricota</taxon>
        <taxon>Megaviricetes</taxon>
        <taxon>Imitervirales</taxon>
        <taxon>Mimiviridae</taxon>
        <taxon>Klosneuvirinae</taxon>
    </lineage>
</organism>
<evidence type="ECO:0000256" key="1">
    <source>
        <dbReference type="ARBA" id="ARBA00023002"/>
    </source>
</evidence>
<dbReference type="Pfam" id="PF14518">
    <property type="entry name" value="Haem_oxygenas_2"/>
    <property type="match status" value="1"/>
</dbReference>
<keyword evidence="1" id="KW-0560">Oxidoreductase</keyword>
<name>A0A3G4ZUJ4_9VIRU</name>
<evidence type="ECO:0000313" key="2">
    <source>
        <dbReference type="EMBL" id="AYV78565.1"/>
    </source>
</evidence>
<proteinExistence type="predicted"/>
<dbReference type="Gene3D" id="1.20.910.10">
    <property type="entry name" value="Heme oxygenase-like"/>
    <property type="match status" value="1"/>
</dbReference>
<reference evidence="2" key="1">
    <citation type="submission" date="2018-10" db="EMBL/GenBank/DDBJ databases">
        <title>Hidden diversity of soil giant viruses.</title>
        <authorList>
            <person name="Schulz F."/>
            <person name="Alteio L."/>
            <person name="Goudeau D."/>
            <person name="Ryan E.M."/>
            <person name="Malmstrom R.R."/>
            <person name="Blanchard J."/>
            <person name="Woyke T."/>
        </authorList>
    </citation>
    <scope>NUCLEOTIDE SEQUENCE</scope>
    <source>
        <strain evidence="2">EDV1</strain>
    </source>
</reference>